<organism evidence="2 3">
    <name type="scientific">Cytobacillus kochii</name>
    <dbReference type="NCBI Taxonomy" id="859143"/>
    <lineage>
        <taxon>Bacteria</taxon>
        <taxon>Bacillati</taxon>
        <taxon>Bacillota</taxon>
        <taxon>Bacilli</taxon>
        <taxon>Bacillales</taxon>
        <taxon>Bacillaceae</taxon>
        <taxon>Cytobacillus</taxon>
    </lineage>
</organism>
<dbReference type="InterPro" id="IPR045247">
    <property type="entry name" value="Oye-like"/>
</dbReference>
<evidence type="ECO:0000313" key="2">
    <source>
        <dbReference type="EMBL" id="ASV69705.1"/>
    </source>
</evidence>
<dbReference type="Proteomes" id="UP000215137">
    <property type="component" value="Chromosome"/>
</dbReference>
<accession>A0A248TNJ6</accession>
<dbReference type="GO" id="GO:0005829">
    <property type="term" value="C:cytosol"/>
    <property type="evidence" value="ECO:0007669"/>
    <property type="project" value="TreeGrafter"/>
</dbReference>
<reference evidence="2 3" key="1">
    <citation type="submission" date="2017-08" db="EMBL/GenBank/DDBJ databases">
        <title>Complete Genome Sequence of Bacillus kochii Oregon-R-modENCODE STRAIN BDGP4, isolated from Drosophila melanogaster gut.</title>
        <authorList>
            <person name="Wan K.H."/>
            <person name="Yu C."/>
            <person name="Park S."/>
            <person name="Hammonds A.S."/>
            <person name="Booth B.W."/>
            <person name="Celniker S.E."/>
        </authorList>
    </citation>
    <scope>NUCLEOTIDE SEQUENCE [LARGE SCALE GENOMIC DNA]</scope>
    <source>
        <strain evidence="2 3">BDGP4</strain>
    </source>
</reference>
<dbReference type="GO" id="GO:0016491">
    <property type="term" value="F:oxidoreductase activity"/>
    <property type="evidence" value="ECO:0007669"/>
    <property type="project" value="InterPro"/>
</dbReference>
<dbReference type="GO" id="GO:0010181">
    <property type="term" value="F:FMN binding"/>
    <property type="evidence" value="ECO:0007669"/>
    <property type="project" value="InterPro"/>
</dbReference>
<evidence type="ECO:0000313" key="3">
    <source>
        <dbReference type="Proteomes" id="UP000215137"/>
    </source>
</evidence>
<dbReference type="InterPro" id="IPR001155">
    <property type="entry name" value="OxRdtase_FMN_N"/>
</dbReference>
<dbReference type="CDD" id="cd04747">
    <property type="entry name" value="OYE_like_5_FMN"/>
    <property type="match status" value="1"/>
</dbReference>
<dbReference type="AlphaFoldDB" id="A0A248TNJ6"/>
<dbReference type="InterPro" id="IPR013785">
    <property type="entry name" value="Aldolase_TIM"/>
</dbReference>
<dbReference type="PANTHER" id="PTHR22893:SF55">
    <property type="entry name" value="OXIDOREDUCTASE-RELATED"/>
    <property type="match status" value="1"/>
</dbReference>
<dbReference type="RefSeq" id="WP_095373269.1">
    <property type="nucleotide sequence ID" value="NZ_CP022983.1"/>
</dbReference>
<gene>
    <name evidence="2" type="ORF">CKF48_21785</name>
</gene>
<dbReference type="Pfam" id="PF00724">
    <property type="entry name" value="Oxidored_FMN"/>
    <property type="match status" value="1"/>
</dbReference>
<sequence>MVEKIAGHSLLEKVSFGNGQLKSRVVMAPMTRGFSPNGVPDEKVAQYYRRRAENGVGLIITEGTAIDHPSAVAGETIPLFYGEDALKGWANVVAQVHEAGGKIIPQLWHVGAARKAGSLPNIDSPPVSPSGITLKGKKIDQIKVLTEEDIHDLVDAYAKAAKSAKEVGFDGIELHGAHGYLIDQFFWELTNKRTDQYGGDLQERSTFAAEVVKACRQSVGPDFPIVFRYSQWKGTDYKAKLANNSKELETILLPLVEAGVDIFHCSTRRIWEPEFVDEHPTYNLAAWTKKITQKPTIAVGSIGINRAYLSSEDNAQITIEKNLKIVDEKINAGEYDYVAIGRALLADPEWVTKLKDGALDQVKIYTKEAEGTLY</sequence>
<dbReference type="Gene3D" id="3.20.20.70">
    <property type="entry name" value="Aldolase class I"/>
    <property type="match status" value="1"/>
</dbReference>
<protein>
    <submittedName>
        <fullName evidence="2">12-oxophytodienoate reductase</fullName>
    </submittedName>
</protein>
<name>A0A248TNJ6_9BACI</name>
<dbReference type="EMBL" id="CP022983">
    <property type="protein sequence ID" value="ASV69705.1"/>
    <property type="molecule type" value="Genomic_DNA"/>
</dbReference>
<evidence type="ECO:0000259" key="1">
    <source>
        <dbReference type="Pfam" id="PF00724"/>
    </source>
</evidence>
<dbReference type="SUPFAM" id="SSF51395">
    <property type="entry name" value="FMN-linked oxidoreductases"/>
    <property type="match status" value="1"/>
</dbReference>
<proteinExistence type="predicted"/>
<keyword evidence="3" id="KW-1185">Reference proteome</keyword>
<feature type="domain" description="NADH:flavin oxidoreductase/NADH oxidase N-terminal" evidence="1">
    <location>
        <begin position="12"/>
        <end position="358"/>
    </location>
</feature>
<dbReference type="PANTHER" id="PTHR22893">
    <property type="entry name" value="NADH OXIDOREDUCTASE-RELATED"/>
    <property type="match status" value="1"/>
</dbReference>
<dbReference type="OrthoDB" id="9772736at2"/>
<dbReference type="KEGG" id="bko:CKF48_21785"/>
<dbReference type="FunFam" id="3.20.20.70:FF:000262">
    <property type="entry name" value="NADH:flavin oxidoreductase"/>
    <property type="match status" value="1"/>
</dbReference>